<feature type="signal peptide" evidence="1">
    <location>
        <begin position="1"/>
        <end position="19"/>
    </location>
</feature>
<dbReference type="GeneID" id="106661882"/>
<evidence type="ECO:0000313" key="3">
    <source>
        <dbReference type="EnsemblMetazoa" id="XP_014241103.1"/>
    </source>
</evidence>
<keyword evidence="4" id="KW-1185">Reference proteome</keyword>
<dbReference type="AlphaFoldDB" id="A0A8I6RAV4"/>
<evidence type="ECO:0000259" key="2">
    <source>
        <dbReference type="Pfam" id="PF01683"/>
    </source>
</evidence>
<dbReference type="EnsemblMetazoa" id="XM_014385617.2">
    <property type="protein sequence ID" value="XP_014241103.1"/>
    <property type="gene ID" value="LOC106661882"/>
</dbReference>
<feature type="domain" description="EB" evidence="2">
    <location>
        <begin position="261"/>
        <end position="312"/>
    </location>
</feature>
<evidence type="ECO:0000256" key="1">
    <source>
        <dbReference type="SAM" id="SignalP"/>
    </source>
</evidence>
<dbReference type="PANTHER" id="PTHR39069:SF8">
    <property type="entry name" value="FI17111P1"/>
    <property type="match status" value="1"/>
</dbReference>
<feature type="chain" id="PRO_5035225531" description="EB domain-containing protein" evidence="1">
    <location>
        <begin position="20"/>
        <end position="351"/>
    </location>
</feature>
<dbReference type="PROSITE" id="PS51257">
    <property type="entry name" value="PROKAR_LIPOPROTEIN"/>
    <property type="match status" value="1"/>
</dbReference>
<reference evidence="3" key="1">
    <citation type="submission" date="2022-01" db="UniProtKB">
        <authorList>
            <consortium name="EnsemblMetazoa"/>
        </authorList>
    </citation>
    <scope>IDENTIFICATION</scope>
</reference>
<dbReference type="Pfam" id="PF01683">
    <property type="entry name" value="EB"/>
    <property type="match status" value="2"/>
</dbReference>
<protein>
    <recommendedName>
        <fullName evidence="2">EB domain-containing protein</fullName>
    </recommendedName>
</protein>
<proteinExistence type="predicted"/>
<dbReference type="PANTHER" id="PTHR39069">
    <property type="entry name" value="ECDYSONE-INDUCIBLE GENE E1, ISOFORM A"/>
    <property type="match status" value="1"/>
</dbReference>
<dbReference type="OMA" id="ENIQCLY"/>
<sequence>MTSKLFFISTLFACSFVSCGKITLPLTKLLRRSNRPCDLDEDCTTPNSYCYERSMCLCRDTYIAVNQNKTSFICIPAAKQIGDHCIYDIQCEKTLGTLSICLPRSSESVGNCTCRQGSHFRDNRCYKTARIGEPCTVHNNCHIKSSDIKVYCTSGYGNKGVCVCPPGFHSLDNGTDCIASSELGGECISDASCTALNTKCLARCVCKEKYVLNAAKNQCLPHSTGLNGYCREDVQCSAIVNVSICHPIKKKCVCSEMWSREINGTCFPVLKLDEACSHNHECHPGSENDTSVECYNGYCQCVHGAIRNGNDCILLRSIIGDTGGRSVASTSFSKHRTILPAILPILYLYFR</sequence>
<accession>A0A8I6RAV4</accession>
<feature type="domain" description="EB" evidence="2">
    <location>
        <begin position="114"/>
        <end position="171"/>
    </location>
</feature>
<dbReference type="OrthoDB" id="6590390at2759"/>
<name>A0A8I6RAV4_CIMLE</name>
<dbReference type="KEGG" id="clec:106661882"/>
<dbReference type="Proteomes" id="UP000494040">
    <property type="component" value="Unassembled WGS sequence"/>
</dbReference>
<evidence type="ECO:0000313" key="4">
    <source>
        <dbReference type="Proteomes" id="UP000494040"/>
    </source>
</evidence>
<dbReference type="InterPro" id="IPR006149">
    <property type="entry name" value="EB_dom"/>
</dbReference>
<organism evidence="3 4">
    <name type="scientific">Cimex lectularius</name>
    <name type="common">Bed bug</name>
    <name type="synonym">Acanthia lectularia</name>
    <dbReference type="NCBI Taxonomy" id="79782"/>
    <lineage>
        <taxon>Eukaryota</taxon>
        <taxon>Metazoa</taxon>
        <taxon>Ecdysozoa</taxon>
        <taxon>Arthropoda</taxon>
        <taxon>Hexapoda</taxon>
        <taxon>Insecta</taxon>
        <taxon>Pterygota</taxon>
        <taxon>Neoptera</taxon>
        <taxon>Paraneoptera</taxon>
        <taxon>Hemiptera</taxon>
        <taxon>Heteroptera</taxon>
        <taxon>Panheteroptera</taxon>
        <taxon>Cimicomorpha</taxon>
        <taxon>Cimicidae</taxon>
        <taxon>Cimex</taxon>
    </lineage>
</organism>
<dbReference type="RefSeq" id="XP_014241103.1">
    <property type="nucleotide sequence ID" value="XM_014385617.2"/>
</dbReference>
<keyword evidence="1" id="KW-0732">Signal</keyword>